<dbReference type="AlphaFoldDB" id="A0A5M4B5G2"/>
<reference evidence="1 2" key="1">
    <citation type="submission" date="2019-10" db="EMBL/GenBank/DDBJ databases">
        <title>Prolixibacter strains distinguished by the presence of nitrate reductase genes were adept at nitrate-dependent anaerobic corrosion of metallic iron and carbon steel.</title>
        <authorList>
            <person name="Iino T."/>
            <person name="Shono N."/>
            <person name="Ito K."/>
            <person name="Nakamura R."/>
            <person name="Sueoka K."/>
            <person name="Harayama S."/>
            <person name="Ohkuma M."/>
        </authorList>
    </citation>
    <scope>NUCLEOTIDE SEQUENCE [LARGE SCALE GENOMIC DNA]</scope>
    <source>
        <strain evidence="1 2">JCM 13498</strain>
    </source>
</reference>
<comment type="caution">
    <text evidence="1">The sequence shown here is derived from an EMBL/GenBank/DDBJ whole genome shotgun (WGS) entry which is preliminary data.</text>
</comment>
<sequence>MIRPTHKANKAPATVTGLRAFCLTANLGTQLLIKVLRLATCPPLEEVADRPEEDCSMNPDNHLGPEIILPL</sequence>
<evidence type="ECO:0000313" key="2">
    <source>
        <dbReference type="Proteomes" id="UP000391834"/>
    </source>
</evidence>
<evidence type="ECO:0000313" key="1">
    <source>
        <dbReference type="EMBL" id="GET35078.1"/>
    </source>
</evidence>
<accession>A0A5M4B5G2</accession>
<dbReference type="EMBL" id="BLAX01000001">
    <property type="protein sequence ID" value="GET35078.1"/>
    <property type="molecule type" value="Genomic_DNA"/>
</dbReference>
<organism evidence="1 2">
    <name type="scientific">Prolixibacter bellariivorans</name>
    <dbReference type="NCBI Taxonomy" id="314319"/>
    <lineage>
        <taxon>Bacteria</taxon>
        <taxon>Pseudomonadati</taxon>
        <taxon>Bacteroidota</taxon>
        <taxon>Bacteroidia</taxon>
        <taxon>Marinilabiliales</taxon>
        <taxon>Prolixibacteraceae</taxon>
        <taxon>Prolixibacter</taxon>
    </lineage>
</organism>
<dbReference type="Proteomes" id="UP000391834">
    <property type="component" value="Unassembled WGS sequence"/>
</dbReference>
<gene>
    <name evidence="1" type="ORF">PbJCM13498_39410</name>
</gene>
<name>A0A5M4B5G2_9BACT</name>
<keyword evidence="2" id="KW-1185">Reference proteome</keyword>
<protein>
    <submittedName>
        <fullName evidence="1">Uncharacterized protein</fullName>
    </submittedName>
</protein>
<proteinExistence type="predicted"/>